<evidence type="ECO:0000256" key="2">
    <source>
        <dbReference type="PIRSR" id="PIRSR607822-1"/>
    </source>
</evidence>
<dbReference type="GO" id="GO:0046872">
    <property type="term" value="F:metal ion binding"/>
    <property type="evidence" value="ECO:0007669"/>
    <property type="project" value="UniProtKB-KW"/>
</dbReference>
<dbReference type="PRINTS" id="PR01950">
    <property type="entry name" value="LANCSUPER"/>
</dbReference>
<dbReference type="Gene3D" id="1.50.10.10">
    <property type="match status" value="2"/>
</dbReference>
<dbReference type="GO" id="GO:0005886">
    <property type="term" value="C:plasma membrane"/>
    <property type="evidence" value="ECO:0007669"/>
    <property type="project" value="TreeGrafter"/>
</dbReference>
<protein>
    <submittedName>
        <fullName evidence="3">Uncharacterized protein</fullName>
    </submittedName>
</protein>
<dbReference type="InterPro" id="IPR020464">
    <property type="entry name" value="LanC-like_prot_euk"/>
</dbReference>
<dbReference type="OrthoDB" id="206635at2759"/>
<accession>A0A835Z9G7</accession>
<reference evidence="3" key="1">
    <citation type="submission" date="2021-02" db="EMBL/GenBank/DDBJ databases">
        <title>First Annotated Genome of the Yellow-green Alga Tribonema minus.</title>
        <authorList>
            <person name="Mahan K.M."/>
        </authorList>
    </citation>
    <scope>NUCLEOTIDE SEQUENCE</scope>
    <source>
        <strain evidence="3">UTEX B ZZ1240</strain>
    </source>
</reference>
<keyword evidence="2" id="KW-0862">Zinc</keyword>
<keyword evidence="4" id="KW-1185">Reference proteome</keyword>
<dbReference type="PANTHER" id="PTHR12736">
    <property type="entry name" value="LANC-LIKE PROTEIN"/>
    <property type="match status" value="1"/>
</dbReference>
<dbReference type="InterPro" id="IPR007822">
    <property type="entry name" value="LANC-like"/>
</dbReference>
<dbReference type="SMART" id="SM01260">
    <property type="entry name" value="LANC_like"/>
    <property type="match status" value="1"/>
</dbReference>
<sequence>MVVLLPSIWQTQDEAAPPAMRRAMNQVGPSLLCGYAGYHCVAALFSKRVAADAAAAAAAAQTYVELSGVAADPRFDADEFLYGRAGYLYGMVALRRELGEAAVPLATMSAVAGAIVASGRAYVREGRLQRRGHLPPMFWEWHAHRYVGAAHGAMGILHALLLCPAELWGSDDTVLRSDDTVLRDIGATMDFLLSLWQPGSANFPAALQADAKDLVHWCHGATGAVFAFSTAYCVLGHQRYLDAAILAGETVWRRGLLKKGPGLCHGVAGNAYALLALFRVTRDAKYLRRAHRFAEFMGSSDFAQVTLRPDHPYSLFKGLSGAAAIQRSVPVALRPDHPYSLFEGLSGAACLYADLVRPEDSRFPLFEL</sequence>
<feature type="binding site" evidence="2">
    <location>
        <position position="218"/>
    </location>
    <ligand>
        <name>Zn(2+)</name>
        <dbReference type="ChEBI" id="CHEBI:29105"/>
    </ligand>
</feature>
<evidence type="ECO:0000313" key="4">
    <source>
        <dbReference type="Proteomes" id="UP000664859"/>
    </source>
</evidence>
<comment type="caution">
    <text evidence="3">The sequence shown here is derived from an EMBL/GenBank/DDBJ whole genome shotgun (WGS) entry which is preliminary data.</text>
</comment>
<evidence type="ECO:0000313" key="3">
    <source>
        <dbReference type="EMBL" id="KAG5188122.1"/>
    </source>
</evidence>
<dbReference type="GO" id="GO:0031179">
    <property type="term" value="P:peptide modification"/>
    <property type="evidence" value="ECO:0007669"/>
    <property type="project" value="InterPro"/>
</dbReference>
<dbReference type="CDD" id="cd04794">
    <property type="entry name" value="euk_LANCL"/>
    <property type="match status" value="1"/>
</dbReference>
<dbReference type="EMBL" id="JAFCMP010000077">
    <property type="protein sequence ID" value="KAG5188122.1"/>
    <property type="molecule type" value="Genomic_DNA"/>
</dbReference>
<keyword evidence="2" id="KW-0479">Metal-binding</keyword>
<organism evidence="3 4">
    <name type="scientific">Tribonema minus</name>
    <dbReference type="NCBI Taxonomy" id="303371"/>
    <lineage>
        <taxon>Eukaryota</taxon>
        <taxon>Sar</taxon>
        <taxon>Stramenopiles</taxon>
        <taxon>Ochrophyta</taxon>
        <taxon>PX clade</taxon>
        <taxon>Xanthophyceae</taxon>
        <taxon>Tribonematales</taxon>
        <taxon>Tribonemataceae</taxon>
        <taxon>Tribonema</taxon>
    </lineage>
</organism>
<dbReference type="SUPFAM" id="SSF158745">
    <property type="entry name" value="LanC-like"/>
    <property type="match status" value="2"/>
</dbReference>
<name>A0A835Z9G7_9STRA</name>
<evidence type="ECO:0000256" key="1">
    <source>
        <dbReference type="ARBA" id="ARBA00007179"/>
    </source>
</evidence>
<feature type="binding site" evidence="2">
    <location>
        <position position="264"/>
    </location>
    <ligand>
        <name>Zn(2+)</name>
        <dbReference type="ChEBI" id="CHEBI:29105"/>
    </ligand>
</feature>
<comment type="similarity">
    <text evidence="1">Belongs to the LanC-like protein family.</text>
</comment>
<dbReference type="PANTHER" id="PTHR12736:SF7">
    <property type="entry name" value="LANC-LIKE PROTEIN 3"/>
    <property type="match status" value="1"/>
</dbReference>
<proteinExistence type="inferred from homology"/>
<dbReference type="Pfam" id="PF05147">
    <property type="entry name" value="LANC_like"/>
    <property type="match status" value="1"/>
</dbReference>
<dbReference type="Proteomes" id="UP000664859">
    <property type="component" value="Unassembled WGS sequence"/>
</dbReference>
<dbReference type="InterPro" id="IPR012341">
    <property type="entry name" value="6hp_glycosidase-like_sf"/>
</dbReference>
<feature type="binding site" evidence="2">
    <location>
        <position position="265"/>
    </location>
    <ligand>
        <name>Zn(2+)</name>
        <dbReference type="ChEBI" id="CHEBI:29105"/>
    </ligand>
</feature>
<dbReference type="GO" id="GO:0005975">
    <property type="term" value="P:carbohydrate metabolic process"/>
    <property type="evidence" value="ECO:0007669"/>
    <property type="project" value="InterPro"/>
</dbReference>
<dbReference type="PRINTS" id="PR01951">
    <property type="entry name" value="LANCEUKARYTE"/>
</dbReference>
<dbReference type="AlphaFoldDB" id="A0A835Z9G7"/>
<gene>
    <name evidence="3" type="ORF">JKP88DRAFT_287740</name>
</gene>